<protein>
    <submittedName>
        <fullName evidence="1">10025_t:CDS:1</fullName>
    </submittedName>
</protein>
<name>A0ABN7WDH0_GIGMA</name>
<accession>A0ABN7WDH0</accession>
<evidence type="ECO:0000313" key="1">
    <source>
        <dbReference type="EMBL" id="CAG8828397.1"/>
    </source>
</evidence>
<dbReference type="EMBL" id="CAJVQB010040442">
    <property type="protein sequence ID" value="CAG8828397.1"/>
    <property type="molecule type" value="Genomic_DNA"/>
</dbReference>
<gene>
    <name evidence="1" type="ORF">GMARGA_LOCUS29684</name>
</gene>
<organism evidence="1 2">
    <name type="scientific">Gigaspora margarita</name>
    <dbReference type="NCBI Taxonomy" id="4874"/>
    <lineage>
        <taxon>Eukaryota</taxon>
        <taxon>Fungi</taxon>
        <taxon>Fungi incertae sedis</taxon>
        <taxon>Mucoromycota</taxon>
        <taxon>Glomeromycotina</taxon>
        <taxon>Glomeromycetes</taxon>
        <taxon>Diversisporales</taxon>
        <taxon>Gigasporaceae</taxon>
        <taxon>Gigaspora</taxon>
    </lineage>
</organism>
<evidence type="ECO:0000313" key="2">
    <source>
        <dbReference type="Proteomes" id="UP000789901"/>
    </source>
</evidence>
<sequence length="78" mass="9396">VSVQEVLFDMDWKSTNNSNLHKIYIKLDDLISQTEILLVEGNNIVTKSWWLQPLETPTKEYYQEFNNFMDTYLYNSVW</sequence>
<comment type="caution">
    <text evidence="1">The sequence shown here is derived from an EMBL/GenBank/DDBJ whole genome shotgun (WGS) entry which is preliminary data.</text>
</comment>
<proteinExistence type="predicted"/>
<reference evidence="1 2" key="1">
    <citation type="submission" date="2021-06" db="EMBL/GenBank/DDBJ databases">
        <authorList>
            <person name="Kallberg Y."/>
            <person name="Tangrot J."/>
            <person name="Rosling A."/>
        </authorList>
    </citation>
    <scope>NUCLEOTIDE SEQUENCE [LARGE SCALE GENOMIC DNA]</scope>
    <source>
        <strain evidence="1 2">120-4 pot B 10/14</strain>
    </source>
</reference>
<dbReference type="Proteomes" id="UP000789901">
    <property type="component" value="Unassembled WGS sequence"/>
</dbReference>
<feature type="non-terminal residue" evidence="1">
    <location>
        <position position="1"/>
    </location>
</feature>
<keyword evidence="2" id="KW-1185">Reference proteome</keyword>